<dbReference type="SUPFAM" id="SSF52540">
    <property type="entry name" value="P-loop containing nucleoside triphosphate hydrolases"/>
    <property type="match status" value="1"/>
</dbReference>
<keyword evidence="5" id="KW-0597">Phosphoprotein</keyword>
<dbReference type="EMBL" id="JAVBIK010000001">
    <property type="protein sequence ID" value="MDT7519438.1"/>
    <property type="molecule type" value="Genomic_DNA"/>
</dbReference>
<evidence type="ECO:0000256" key="5">
    <source>
        <dbReference type="PROSITE-ProRule" id="PRU00169"/>
    </source>
</evidence>
<keyword evidence="4" id="KW-0804">Transcription</keyword>
<dbReference type="Proteomes" id="UP001321700">
    <property type="component" value="Unassembled WGS sequence"/>
</dbReference>
<dbReference type="PANTHER" id="PTHR32071">
    <property type="entry name" value="TRANSCRIPTIONAL REGULATORY PROTEIN"/>
    <property type="match status" value="1"/>
</dbReference>
<dbReference type="Pfam" id="PF02954">
    <property type="entry name" value="HTH_8"/>
    <property type="match status" value="1"/>
</dbReference>
<dbReference type="Pfam" id="PF00072">
    <property type="entry name" value="Response_reg"/>
    <property type="match status" value="1"/>
</dbReference>
<dbReference type="InterPro" id="IPR001789">
    <property type="entry name" value="Sig_transdc_resp-reg_receiver"/>
</dbReference>
<reference evidence="9 10" key="1">
    <citation type="submission" date="2023-08" db="EMBL/GenBank/DDBJ databases">
        <title>Rhodoferax potami sp. nov. and Rhodoferax mekongensis sp. nov., isolated from the Mekong River in Thailand.</title>
        <authorList>
            <person name="Kitikhun S."/>
            <person name="Charoenyingcharoen P."/>
            <person name="Siriarchawattana P."/>
            <person name="Likhitrattanapisal S."/>
            <person name="Nilsakha T."/>
            <person name="Chanpet A."/>
            <person name="Rattanawaree P."/>
            <person name="Ingsriswang S."/>
        </authorList>
    </citation>
    <scope>NUCLEOTIDE SEQUENCE [LARGE SCALE GENOMIC DNA]</scope>
    <source>
        <strain evidence="9 10">TBRC 17660</strain>
    </source>
</reference>
<evidence type="ECO:0000256" key="1">
    <source>
        <dbReference type="ARBA" id="ARBA00022741"/>
    </source>
</evidence>
<keyword evidence="2" id="KW-0067">ATP-binding</keyword>
<protein>
    <submittedName>
        <fullName evidence="9">Sigma-54 dependent transcriptional regulator</fullName>
    </submittedName>
</protein>
<dbReference type="Gene3D" id="3.40.50.300">
    <property type="entry name" value="P-loop containing nucleotide triphosphate hydrolases"/>
    <property type="match status" value="1"/>
</dbReference>
<evidence type="ECO:0000256" key="4">
    <source>
        <dbReference type="ARBA" id="ARBA00023163"/>
    </source>
</evidence>
<dbReference type="CDD" id="cd00009">
    <property type="entry name" value="AAA"/>
    <property type="match status" value="1"/>
</dbReference>
<feature type="region of interest" description="Disordered" evidence="6">
    <location>
        <begin position="127"/>
        <end position="148"/>
    </location>
</feature>
<feature type="domain" description="Response regulatory" evidence="8">
    <location>
        <begin position="11"/>
        <end position="125"/>
    </location>
</feature>
<evidence type="ECO:0000313" key="9">
    <source>
        <dbReference type="EMBL" id="MDT7519438.1"/>
    </source>
</evidence>
<proteinExistence type="predicted"/>
<dbReference type="CDD" id="cd00156">
    <property type="entry name" value="REC"/>
    <property type="match status" value="1"/>
</dbReference>
<dbReference type="PROSITE" id="PS00676">
    <property type="entry name" value="SIGMA54_INTERACT_2"/>
    <property type="match status" value="1"/>
</dbReference>
<comment type="caution">
    <text evidence="9">The sequence shown here is derived from an EMBL/GenBank/DDBJ whole genome shotgun (WGS) entry which is preliminary data.</text>
</comment>
<dbReference type="InterPro" id="IPR002078">
    <property type="entry name" value="Sigma_54_int"/>
</dbReference>
<dbReference type="PRINTS" id="PR01590">
    <property type="entry name" value="HTHFIS"/>
</dbReference>
<evidence type="ECO:0000256" key="2">
    <source>
        <dbReference type="ARBA" id="ARBA00022840"/>
    </source>
</evidence>
<sequence>MASIPVLNNARILVVDDEPDLRTLYELTLLREGHQVDTAASVNEALDAVAAHKYDLVITDMRLPDGMGIDILHALREHKSKERCIVITAYGSAENAVESLKAGAFDYLTKPVDLKQFRSAVMAALGGTSPGASSHTERSVKGPADSGTEGAKALEQLVGRSHTMVALKERIAKVARSMAPVLIRGESGTGKELAARALHANSHRAAGPWVAVNCSAIPESLLEAEFFGARKGAYTGATQDRPGFFQAAHGGTLFLDEIGDLPLAMQAKLLRAIQERKIRPLGSNQEESVDVRLVSATHKDLVAEVAAQHFRQDLYYRLNVIDLQLPPLRERRDDLEALCRALVTRICEETGVPAPTLSASLLAQLKALPLPGNVRELENLLHRALALSEGDVLELDTHGHDSEPAPVAPASEPGSFSIPADLQSHLDAQEREILIHVLRETRFNRTAAAQRLGISLRQIRYRMERLSIDVPEHDDGKSE</sequence>
<evidence type="ECO:0000313" key="10">
    <source>
        <dbReference type="Proteomes" id="UP001321700"/>
    </source>
</evidence>
<name>A0ABU3KPQ3_9BURK</name>
<gene>
    <name evidence="9" type="ORF">RAE19_12085</name>
</gene>
<dbReference type="SMART" id="SM00382">
    <property type="entry name" value="AAA"/>
    <property type="match status" value="1"/>
</dbReference>
<dbReference type="InterPro" id="IPR011006">
    <property type="entry name" value="CheY-like_superfamily"/>
</dbReference>
<evidence type="ECO:0000259" key="8">
    <source>
        <dbReference type="PROSITE" id="PS50110"/>
    </source>
</evidence>
<feature type="domain" description="Sigma-54 factor interaction" evidence="7">
    <location>
        <begin position="157"/>
        <end position="386"/>
    </location>
</feature>
<evidence type="ECO:0000259" key="7">
    <source>
        <dbReference type="PROSITE" id="PS50045"/>
    </source>
</evidence>
<dbReference type="Gene3D" id="1.10.10.60">
    <property type="entry name" value="Homeodomain-like"/>
    <property type="match status" value="1"/>
</dbReference>
<dbReference type="SUPFAM" id="SSF46689">
    <property type="entry name" value="Homeodomain-like"/>
    <property type="match status" value="1"/>
</dbReference>
<evidence type="ECO:0000256" key="6">
    <source>
        <dbReference type="SAM" id="MobiDB-lite"/>
    </source>
</evidence>
<dbReference type="Pfam" id="PF25601">
    <property type="entry name" value="AAA_lid_14"/>
    <property type="match status" value="1"/>
</dbReference>
<keyword evidence="3" id="KW-0805">Transcription regulation</keyword>
<accession>A0ABU3KPQ3</accession>
<dbReference type="Gene3D" id="1.10.8.60">
    <property type="match status" value="1"/>
</dbReference>
<dbReference type="InterPro" id="IPR002197">
    <property type="entry name" value="HTH_Fis"/>
</dbReference>
<dbReference type="PROSITE" id="PS50045">
    <property type="entry name" value="SIGMA54_INTERACT_4"/>
    <property type="match status" value="1"/>
</dbReference>
<dbReference type="InterPro" id="IPR025943">
    <property type="entry name" value="Sigma_54_int_dom_ATP-bd_2"/>
</dbReference>
<dbReference type="PROSITE" id="PS50110">
    <property type="entry name" value="RESPONSE_REGULATORY"/>
    <property type="match status" value="1"/>
</dbReference>
<organism evidence="9 10">
    <name type="scientific">Rhodoferax potami</name>
    <dbReference type="NCBI Taxonomy" id="3068338"/>
    <lineage>
        <taxon>Bacteria</taxon>
        <taxon>Pseudomonadati</taxon>
        <taxon>Pseudomonadota</taxon>
        <taxon>Betaproteobacteria</taxon>
        <taxon>Burkholderiales</taxon>
        <taxon>Comamonadaceae</taxon>
        <taxon>Rhodoferax</taxon>
    </lineage>
</organism>
<evidence type="ECO:0000256" key="3">
    <source>
        <dbReference type="ARBA" id="ARBA00023015"/>
    </source>
</evidence>
<dbReference type="PANTHER" id="PTHR32071:SF100">
    <property type="entry name" value="RESPONSE REGULATOR PROTEIN PILR"/>
    <property type="match status" value="1"/>
</dbReference>
<dbReference type="SMART" id="SM00448">
    <property type="entry name" value="REC"/>
    <property type="match status" value="1"/>
</dbReference>
<dbReference type="InterPro" id="IPR058031">
    <property type="entry name" value="AAA_lid_NorR"/>
</dbReference>
<dbReference type="InterPro" id="IPR009057">
    <property type="entry name" value="Homeodomain-like_sf"/>
</dbReference>
<dbReference type="InterPro" id="IPR027417">
    <property type="entry name" value="P-loop_NTPase"/>
</dbReference>
<keyword evidence="1" id="KW-0547">Nucleotide-binding</keyword>
<dbReference type="InterPro" id="IPR003593">
    <property type="entry name" value="AAA+_ATPase"/>
</dbReference>
<dbReference type="Gene3D" id="3.40.50.2300">
    <property type="match status" value="1"/>
</dbReference>
<dbReference type="SUPFAM" id="SSF52172">
    <property type="entry name" value="CheY-like"/>
    <property type="match status" value="1"/>
</dbReference>
<feature type="modified residue" description="4-aspartylphosphate" evidence="5">
    <location>
        <position position="60"/>
    </location>
</feature>
<dbReference type="Pfam" id="PF00158">
    <property type="entry name" value="Sigma54_activat"/>
    <property type="match status" value="1"/>
</dbReference>
<keyword evidence="10" id="KW-1185">Reference proteome</keyword>
<dbReference type="RefSeq" id="WP_313875117.1">
    <property type="nucleotide sequence ID" value="NZ_JAVBIK010000001.1"/>
</dbReference>